<feature type="compositionally biased region" description="Low complexity" evidence="1">
    <location>
        <begin position="428"/>
        <end position="438"/>
    </location>
</feature>
<protein>
    <submittedName>
        <fullName evidence="2">Uncharacterized protein</fullName>
    </submittedName>
</protein>
<feature type="compositionally biased region" description="Low complexity" evidence="1">
    <location>
        <begin position="292"/>
        <end position="302"/>
    </location>
</feature>
<proteinExistence type="predicted"/>
<feature type="region of interest" description="Disordered" evidence="1">
    <location>
        <begin position="602"/>
        <end position="628"/>
    </location>
</feature>
<sequence>MPQTLRRSRSRPLADISNLKTAPTLPSAPIACKTGLAQPSSSPLVDLPHTDSPPFTPNSGTDDCFDSSFDSDDDNDDLEPPRAFRTSFESRQWKECTPILDDPVGEALAEQSFIASPLSADASRPIEPFTAQCTSSSDDEACGDELDGLSARSVSTVDEHDGASKRSSEDGASTITTPDTSVPASSSPWTERCDPHDESSEFERPERVDASTSTSTPPRPSGRFVELVETCPTPPPRATTSARSRSLLVASGLGVSDAPDGGHDINGDALLAASSSRRSSRTASRSRERTRSSSAHSTRAPSPDLAEPTFPRPESSPASSYTPSLYPDAAHYDTYTRRPRLRRSVTHMFAPEEQVGDVDNGDEQLRDALAFPPAEALVADLLRAQPGEAAARRGAWDGDEALEPLRHVRPVTTPGLDDACALRRSSASPAPFSSLVSPGPLHNRPDAARSSRLPAPRHQPSSSTLLTYDLSHLPAPNSPRERPYRVSWTDVVRPSAFVRAGRGSGRCGDVWGAVERRVEEPRSGARGRAGAVGACEGGARRRSWFGKASAPSSRPDEAHGPSRRSTPSRLDELAVLAPPAAPRAGIVRSGSMASVRRSLSRLGRRMSLGPRASGDELEQDGHEGRERDVKAYRRRSLVASIFGGSWADERPSVEELDQWVAVVVR</sequence>
<name>A0A194S9W6_RHOGW</name>
<dbReference type="OMA" id="WKECTPI"/>
<dbReference type="OrthoDB" id="2530522at2759"/>
<dbReference type="GeneID" id="28976191"/>
<feature type="compositionally biased region" description="Acidic residues" evidence="1">
    <location>
        <begin position="137"/>
        <end position="147"/>
    </location>
</feature>
<gene>
    <name evidence="2" type="ORF">RHOBADRAFT_51259</name>
</gene>
<keyword evidence="3" id="KW-1185">Reference proteome</keyword>
<accession>A0A194S9W6</accession>
<reference evidence="2 3" key="1">
    <citation type="journal article" date="2015" name="Front. Microbiol.">
        <title>Genome sequence of the plant growth promoting endophytic yeast Rhodotorula graminis WP1.</title>
        <authorList>
            <person name="Firrincieli A."/>
            <person name="Otillar R."/>
            <person name="Salamov A."/>
            <person name="Schmutz J."/>
            <person name="Khan Z."/>
            <person name="Redman R.S."/>
            <person name="Fleck N.D."/>
            <person name="Lindquist E."/>
            <person name="Grigoriev I.V."/>
            <person name="Doty S.L."/>
        </authorList>
    </citation>
    <scope>NUCLEOTIDE SEQUENCE [LARGE SCALE GENOMIC DNA]</scope>
    <source>
        <strain evidence="2 3">WP1</strain>
    </source>
</reference>
<feature type="region of interest" description="Disordered" evidence="1">
    <location>
        <begin position="542"/>
        <end position="570"/>
    </location>
</feature>
<organism evidence="2 3">
    <name type="scientific">Rhodotorula graminis (strain WP1)</name>
    <dbReference type="NCBI Taxonomy" id="578459"/>
    <lineage>
        <taxon>Eukaryota</taxon>
        <taxon>Fungi</taxon>
        <taxon>Dikarya</taxon>
        <taxon>Basidiomycota</taxon>
        <taxon>Pucciniomycotina</taxon>
        <taxon>Microbotryomycetes</taxon>
        <taxon>Sporidiobolales</taxon>
        <taxon>Sporidiobolaceae</taxon>
        <taxon>Rhodotorula</taxon>
    </lineage>
</organism>
<feature type="region of interest" description="Disordered" evidence="1">
    <location>
        <begin position="117"/>
        <end position="332"/>
    </location>
</feature>
<feature type="compositionally biased region" description="Polar residues" evidence="1">
    <location>
        <begin position="170"/>
        <end position="189"/>
    </location>
</feature>
<feature type="compositionally biased region" description="Acidic residues" evidence="1">
    <location>
        <begin position="63"/>
        <end position="78"/>
    </location>
</feature>
<feature type="compositionally biased region" description="Basic and acidic residues" evidence="1">
    <location>
        <begin position="619"/>
        <end position="628"/>
    </location>
</feature>
<feature type="compositionally biased region" description="Basic residues" evidence="1">
    <location>
        <begin position="1"/>
        <end position="10"/>
    </location>
</feature>
<dbReference type="RefSeq" id="XP_018273451.1">
    <property type="nucleotide sequence ID" value="XM_018415743.1"/>
</dbReference>
<feature type="compositionally biased region" description="Basic and acidic residues" evidence="1">
    <location>
        <begin position="157"/>
        <end position="169"/>
    </location>
</feature>
<feature type="compositionally biased region" description="Basic and acidic residues" evidence="1">
    <location>
        <begin position="191"/>
        <end position="209"/>
    </location>
</feature>
<dbReference type="AlphaFoldDB" id="A0A194S9W6"/>
<dbReference type="EMBL" id="KQ474074">
    <property type="protein sequence ID" value="KPV77402.1"/>
    <property type="molecule type" value="Genomic_DNA"/>
</dbReference>
<feature type="region of interest" description="Disordered" evidence="1">
    <location>
        <begin position="1"/>
        <end position="90"/>
    </location>
</feature>
<feature type="compositionally biased region" description="Low complexity" evidence="1">
    <location>
        <begin position="272"/>
        <end position="283"/>
    </location>
</feature>
<feature type="region of interest" description="Disordered" evidence="1">
    <location>
        <begin position="428"/>
        <end position="464"/>
    </location>
</feature>
<evidence type="ECO:0000313" key="2">
    <source>
        <dbReference type="EMBL" id="KPV77402.1"/>
    </source>
</evidence>
<evidence type="ECO:0000313" key="3">
    <source>
        <dbReference type="Proteomes" id="UP000053890"/>
    </source>
</evidence>
<evidence type="ECO:0000256" key="1">
    <source>
        <dbReference type="SAM" id="MobiDB-lite"/>
    </source>
</evidence>
<dbReference type="Proteomes" id="UP000053890">
    <property type="component" value="Unassembled WGS sequence"/>
</dbReference>